<evidence type="ECO:0000313" key="9">
    <source>
        <dbReference type="Proteomes" id="UP000309061"/>
    </source>
</evidence>
<keyword evidence="9" id="KW-1185">Reference proteome</keyword>
<organism evidence="8 9">
    <name type="scientific">Methylocystis heyeri</name>
    <dbReference type="NCBI Taxonomy" id="391905"/>
    <lineage>
        <taxon>Bacteria</taxon>
        <taxon>Pseudomonadati</taxon>
        <taxon>Pseudomonadota</taxon>
        <taxon>Alphaproteobacteria</taxon>
        <taxon>Hyphomicrobiales</taxon>
        <taxon>Methylocystaceae</taxon>
        <taxon>Methylocystis</taxon>
    </lineage>
</organism>
<evidence type="ECO:0000256" key="1">
    <source>
        <dbReference type="ARBA" id="ARBA00004651"/>
    </source>
</evidence>
<comment type="subcellular location">
    <subcellularLocation>
        <location evidence="1">Cell membrane</location>
        <topology evidence="1">Multi-pass membrane protein</topology>
    </subcellularLocation>
</comment>
<sequence>MSNANPPPASLTDRIDTYADAMVRAAAGLILMPHGAQKLFGWFGGSGLAAAENSFQTKLGLPGWLAVAAGIVEFFGGLALALGLGTRVAAALIAAQMFFIVFAVHWSAGFFAQKGGFEYPLLWGVVALSYAIRGGGHCSLDAELKRRA</sequence>
<dbReference type="OrthoDB" id="5398343at2"/>
<proteinExistence type="inferred from homology"/>
<evidence type="ECO:0000313" key="8">
    <source>
        <dbReference type="EMBL" id="QGM47125.1"/>
    </source>
</evidence>
<evidence type="ECO:0000256" key="5">
    <source>
        <dbReference type="ARBA" id="ARBA00022989"/>
    </source>
</evidence>
<keyword evidence="4 7" id="KW-0812">Transmembrane</keyword>
<reference evidence="8 9" key="1">
    <citation type="submission" date="2019-11" db="EMBL/GenBank/DDBJ databases">
        <title>The genome sequence of Methylocystis heyeri.</title>
        <authorList>
            <person name="Oshkin I.Y."/>
            <person name="Miroshnikov K."/>
            <person name="Dedysh S.N."/>
        </authorList>
    </citation>
    <scope>NUCLEOTIDE SEQUENCE [LARGE SCALE GENOMIC DNA]</scope>
    <source>
        <strain evidence="8 9">H2</strain>
    </source>
</reference>
<dbReference type="PANTHER" id="PTHR33452">
    <property type="entry name" value="OXIDOREDUCTASE CATD-RELATED"/>
    <property type="match status" value="1"/>
</dbReference>
<feature type="transmembrane region" description="Helical" evidence="7">
    <location>
        <begin position="63"/>
        <end position="82"/>
    </location>
</feature>
<name>A0A6B8KJM1_9HYPH</name>
<keyword evidence="6 7" id="KW-0472">Membrane</keyword>
<evidence type="ECO:0000256" key="4">
    <source>
        <dbReference type="ARBA" id="ARBA00022692"/>
    </source>
</evidence>
<evidence type="ECO:0000256" key="2">
    <source>
        <dbReference type="ARBA" id="ARBA00006679"/>
    </source>
</evidence>
<evidence type="ECO:0000256" key="7">
    <source>
        <dbReference type="SAM" id="Phobius"/>
    </source>
</evidence>
<dbReference type="InterPro" id="IPR032808">
    <property type="entry name" value="DoxX"/>
</dbReference>
<dbReference type="InterPro" id="IPR051907">
    <property type="entry name" value="DoxX-like_oxidoreductase"/>
</dbReference>
<comment type="similarity">
    <text evidence="2">Belongs to the DoxX family.</text>
</comment>
<evidence type="ECO:0000256" key="6">
    <source>
        <dbReference type="ARBA" id="ARBA00023136"/>
    </source>
</evidence>
<dbReference type="PANTHER" id="PTHR33452:SF1">
    <property type="entry name" value="INNER MEMBRANE PROTEIN YPHA-RELATED"/>
    <property type="match status" value="1"/>
</dbReference>
<dbReference type="AlphaFoldDB" id="A0A6B8KJM1"/>
<dbReference type="GO" id="GO:0005886">
    <property type="term" value="C:plasma membrane"/>
    <property type="evidence" value="ECO:0007669"/>
    <property type="project" value="UniProtKB-SubCell"/>
</dbReference>
<feature type="transmembrane region" description="Helical" evidence="7">
    <location>
        <begin position="89"/>
        <end position="108"/>
    </location>
</feature>
<protein>
    <submittedName>
        <fullName evidence="8">DoxX family membrane protein</fullName>
    </submittedName>
</protein>
<dbReference type="Proteomes" id="UP000309061">
    <property type="component" value="Chromosome"/>
</dbReference>
<dbReference type="RefSeq" id="WP_136497927.1">
    <property type="nucleotide sequence ID" value="NZ_CP046052.1"/>
</dbReference>
<dbReference type="KEGG" id="mhey:H2LOC_016295"/>
<evidence type="ECO:0000256" key="3">
    <source>
        <dbReference type="ARBA" id="ARBA00022475"/>
    </source>
</evidence>
<gene>
    <name evidence="8" type="ORF">H2LOC_016295</name>
</gene>
<dbReference type="EMBL" id="CP046052">
    <property type="protein sequence ID" value="QGM47125.1"/>
    <property type="molecule type" value="Genomic_DNA"/>
</dbReference>
<keyword evidence="3" id="KW-1003">Cell membrane</keyword>
<accession>A0A6B8KJM1</accession>
<dbReference type="Pfam" id="PF07681">
    <property type="entry name" value="DoxX"/>
    <property type="match status" value="1"/>
</dbReference>
<keyword evidence="5 7" id="KW-1133">Transmembrane helix</keyword>